<protein>
    <submittedName>
        <fullName evidence="1">Uncharacterized protein</fullName>
    </submittedName>
</protein>
<accession>A0ACB9Z1X3</accession>
<reference evidence="1 2" key="1">
    <citation type="journal article" date="2022" name="New Phytol.">
        <title>Ecological generalism drives hyperdiversity of secondary metabolite gene clusters in xylarialean endophytes.</title>
        <authorList>
            <person name="Franco M.E.E."/>
            <person name="Wisecaver J.H."/>
            <person name="Arnold A.E."/>
            <person name="Ju Y.M."/>
            <person name="Slot J.C."/>
            <person name="Ahrendt S."/>
            <person name="Moore L.P."/>
            <person name="Eastman K.E."/>
            <person name="Scott K."/>
            <person name="Konkel Z."/>
            <person name="Mondo S.J."/>
            <person name="Kuo A."/>
            <person name="Hayes R.D."/>
            <person name="Haridas S."/>
            <person name="Andreopoulos B."/>
            <person name="Riley R."/>
            <person name="LaButti K."/>
            <person name="Pangilinan J."/>
            <person name="Lipzen A."/>
            <person name="Amirebrahimi M."/>
            <person name="Yan J."/>
            <person name="Adam C."/>
            <person name="Keymanesh K."/>
            <person name="Ng V."/>
            <person name="Louie K."/>
            <person name="Northen T."/>
            <person name="Drula E."/>
            <person name="Henrissat B."/>
            <person name="Hsieh H.M."/>
            <person name="Youens-Clark K."/>
            <person name="Lutzoni F."/>
            <person name="Miadlikowska J."/>
            <person name="Eastwood D.C."/>
            <person name="Hamelin R.C."/>
            <person name="Grigoriev I.V."/>
            <person name="U'Ren J.M."/>
        </authorList>
    </citation>
    <scope>NUCLEOTIDE SEQUENCE [LARGE SCALE GENOMIC DNA]</scope>
    <source>
        <strain evidence="1 2">CBS 119005</strain>
    </source>
</reference>
<comment type="caution">
    <text evidence="1">The sequence shown here is derived from an EMBL/GenBank/DDBJ whole genome shotgun (WGS) entry which is preliminary data.</text>
</comment>
<organism evidence="1 2">
    <name type="scientific">Hypoxylon rubiginosum</name>
    <dbReference type="NCBI Taxonomy" id="110542"/>
    <lineage>
        <taxon>Eukaryota</taxon>
        <taxon>Fungi</taxon>
        <taxon>Dikarya</taxon>
        <taxon>Ascomycota</taxon>
        <taxon>Pezizomycotina</taxon>
        <taxon>Sordariomycetes</taxon>
        <taxon>Xylariomycetidae</taxon>
        <taxon>Xylariales</taxon>
        <taxon>Hypoxylaceae</taxon>
        <taxon>Hypoxylon</taxon>
    </lineage>
</organism>
<evidence type="ECO:0000313" key="1">
    <source>
        <dbReference type="EMBL" id="KAI4865702.1"/>
    </source>
</evidence>
<evidence type="ECO:0000313" key="2">
    <source>
        <dbReference type="Proteomes" id="UP001497700"/>
    </source>
</evidence>
<keyword evidence="2" id="KW-1185">Reference proteome</keyword>
<name>A0ACB9Z1X3_9PEZI</name>
<dbReference type="EMBL" id="MU393468">
    <property type="protein sequence ID" value="KAI4865702.1"/>
    <property type="molecule type" value="Genomic_DNA"/>
</dbReference>
<proteinExistence type="predicted"/>
<dbReference type="Proteomes" id="UP001497700">
    <property type="component" value="Unassembled WGS sequence"/>
</dbReference>
<gene>
    <name evidence="1" type="ORF">F4820DRAFT_419342</name>
</gene>
<sequence>MSSTPGEVRPVLGQQVDIGCLYNGHTDSFLPIKLITADIPGKFVNFSQVSERHVRTSTEDSIVEKFKQLGISHELGASFLTGLVPVSGVACYLESLRESNRTMEGAIYFDISREKLELNLKNGGINKHLSREAAQCKNSTHIVTGVTFGTRIIISVRVPFQDDKESTKKRLSTALDQLKAYLISHLASNYKANKPVEKDEASRAAVTLKDSFSDLSFGFFSDITGMERFQNISIHEIVQSIQGLPRQLRRTSKPIFCKLVAVANASMVVDIRYSPFQQVTQVPDDILQELFGISAAWTATNGKLCDLFNDMKSSGHGLRVENMALQTSYEEYLEGLKDRRVPKWRNCKTALVGIRRGSCSPEELRQMILNVQTEDDSPQELSSMINQAFEKFEFQKRILSEDGKYLDYAGAQRAISTGSNVYVFYFKNAMKQDKDSWEANRNILFNLLKRNSGDYLVVAAECGTEDVAFARPRVSFYSRCEVVIEDMSEALDFADQCWARYESKHLDTSQHPPPTDRRLVRISCPLASCGTGARDWNCYKCRIPLEYYEGHIYCNCGRANAENYAWQCNSDDHGKEFVNCRARALKSRLEKLHSYKDLNILILGETGVGKSTWINAFYNYMMFQTLDEAMAHSKLEYVIPSSFSMQYVDRTNARPRFVQTNVRVGEFNEAEADGMTGDSGTQQSRVYRISVGSTVVRLIDTPGVGDVRGIEADRKNLSSILQTLNRVSSLHGIVILLKPNAARLNLMFRFCVKELLTYLHRDAASNIVWGFTNTRQSNYMPGDSFQPLQRLLQEHQSLGLTISPETVFCFDSESFRCLAAKKQAEFMMPNQDDFRQSWERSAKETHRLLDYFASLEPHLVQSTLSLNRSREIISQLTMPIADIVDVIERTIKLNQEEIDDLKSAKGHTQVLEKSLRYSRIDIEVAQLPLPRTVCKNPACVELIDVGGVRRPKYNSICHDGCRLRKVDEEVVGHPNLNHCRAFGRMTFCRRDNCKHHWQEHMHIRFSQTEKVTQVTDSEVQAKIDGQVSTIQIREQGVRSRRAKIAGFEAELEKIRNAAARFGLFLKKNSIVPYNDAMIRYLDELVKDERQTIAFHRAENTTTEKNEARLQDLEKSRRQYQERIKMLEEQVEGSDDATLLDEQGVEELVKELYALPTWGQNLQVMQNAIEWSKAAEFHEEVLRPKINRGVLDSIVWAGTQVYSAAKRLGSAGRRQSRTAQSSGSAETSASLGSKRWNSNSTQDGPRRKSRRLEGTAPFSLTR</sequence>